<dbReference type="Proteomes" id="UP000609879">
    <property type="component" value="Unassembled WGS sequence"/>
</dbReference>
<dbReference type="EMBL" id="BOMI01000148">
    <property type="protein sequence ID" value="GID78722.1"/>
    <property type="molecule type" value="Genomic_DNA"/>
</dbReference>
<dbReference type="Pfam" id="PF19744">
    <property type="entry name" value="DUF6232"/>
    <property type="match status" value="1"/>
</dbReference>
<keyword evidence="1" id="KW-1133">Transmembrane helix</keyword>
<feature type="transmembrane region" description="Helical" evidence="1">
    <location>
        <begin position="56"/>
        <end position="78"/>
    </location>
</feature>
<dbReference type="InterPro" id="IPR045629">
    <property type="entry name" value="DUF6232"/>
</dbReference>
<evidence type="ECO:0000313" key="3">
    <source>
        <dbReference type="Proteomes" id="UP000609879"/>
    </source>
</evidence>
<organism evidence="2 3">
    <name type="scientific">Paractinoplanes deccanensis</name>
    <dbReference type="NCBI Taxonomy" id="113561"/>
    <lineage>
        <taxon>Bacteria</taxon>
        <taxon>Bacillati</taxon>
        <taxon>Actinomycetota</taxon>
        <taxon>Actinomycetes</taxon>
        <taxon>Micromonosporales</taxon>
        <taxon>Micromonosporaceae</taxon>
        <taxon>Paractinoplanes</taxon>
    </lineage>
</organism>
<evidence type="ECO:0000256" key="1">
    <source>
        <dbReference type="SAM" id="Phobius"/>
    </source>
</evidence>
<feature type="transmembrane region" description="Helical" evidence="1">
    <location>
        <begin position="84"/>
        <end position="102"/>
    </location>
</feature>
<proteinExistence type="predicted"/>
<sequence>MLHNGVGLGEHMTVYYRGPAGIVTGSHFVTHSPDGSAYDLNDLRNIMRVRRRGPRFALLLLAATAVVAAAGAAVAWLMGPLWSLPAALVAVIAGVFVLRLASPVYMLRADHRDQPVLLYATTDKVDFERVCRNLERALEDMRPA</sequence>
<comment type="caution">
    <text evidence="2">The sequence shown here is derived from an EMBL/GenBank/DDBJ whole genome shotgun (WGS) entry which is preliminary data.</text>
</comment>
<protein>
    <submittedName>
        <fullName evidence="2">Uncharacterized protein</fullName>
    </submittedName>
</protein>
<gene>
    <name evidence="2" type="ORF">Ade02nite_73630</name>
</gene>
<evidence type="ECO:0000313" key="2">
    <source>
        <dbReference type="EMBL" id="GID78722.1"/>
    </source>
</evidence>
<keyword evidence="3" id="KW-1185">Reference proteome</keyword>
<keyword evidence="1" id="KW-0812">Transmembrane</keyword>
<name>A0ABQ3YFF9_9ACTN</name>
<reference evidence="2 3" key="1">
    <citation type="submission" date="2021-01" db="EMBL/GenBank/DDBJ databases">
        <title>Whole genome shotgun sequence of Actinoplanes deccanensis NBRC 13994.</title>
        <authorList>
            <person name="Komaki H."/>
            <person name="Tamura T."/>
        </authorList>
    </citation>
    <scope>NUCLEOTIDE SEQUENCE [LARGE SCALE GENOMIC DNA]</scope>
    <source>
        <strain evidence="2 3">NBRC 13994</strain>
    </source>
</reference>
<accession>A0ABQ3YFF9</accession>
<keyword evidence="1" id="KW-0472">Membrane</keyword>